<evidence type="ECO:0000256" key="9">
    <source>
        <dbReference type="ARBA" id="ARBA00023011"/>
    </source>
</evidence>
<dbReference type="EMBL" id="KV454540">
    <property type="protein sequence ID" value="ODV68060.1"/>
    <property type="molecule type" value="Genomic_DNA"/>
</dbReference>
<dbReference type="FunFam" id="1.20.120.1630:FF:000009">
    <property type="entry name" value="C-14 sterol reductase"/>
    <property type="match status" value="1"/>
</dbReference>
<evidence type="ECO:0000256" key="15">
    <source>
        <dbReference type="ARBA" id="ARBA00060638"/>
    </source>
</evidence>
<dbReference type="PANTHER" id="PTHR21257">
    <property type="entry name" value="DELTA(14)-STEROL REDUCTASE"/>
    <property type="match status" value="1"/>
</dbReference>
<keyword evidence="9 16" id="KW-0756">Sterol biosynthesis</keyword>
<evidence type="ECO:0000256" key="4">
    <source>
        <dbReference type="ARBA" id="ARBA00022692"/>
    </source>
</evidence>
<comment type="catalytic activity">
    <reaction evidence="14">
        <text>4,4-dimethyl-5alpha-cholesta-8,24-dien-3beta-ol + NADP(+) = 4,4-dimethyl-5alpha-cholesta-8,14,24-trien-3beta-ol + NADPH + H(+)</text>
        <dbReference type="Rhea" id="RHEA:18561"/>
        <dbReference type="ChEBI" id="CHEBI:15378"/>
        <dbReference type="ChEBI" id="CHEBI:17813"/>
        <dbReference type="ChEBI" id="CHEBI:18364"/>
        <dbReference type="ChEBI" id="CHEBI:57783"/>
        <dbReference type="ChEBI" id="CHEBI:58349"/>
        <dbReference type="EC" id="1.3.1.70"/>
    </reaction>
    <physiologicalReaction direction="right-to-left" evidence="14">
        <dbReference type="Rhea" id="RHEA:18563"/>
    </physiologicalReaction>
</comment>
<keyword evidence="4 16" id="KW-0812">Transmembrane</keyword>
<keyword evidence="8 16" id="KW-0560">Oxidoreductase</keyword>
<keyword evidence="18" id="KW-1185">Reference proteome</keyword>
<feature type="transmembrane region" description="Helical" evidence="16">
    <location>
        <begin position="12"/>
        <end position="35"/>
    </location>
</feature>
<protein>
    <recommendedName>
        <fullName evidence="16">Delta(14)-sterol reductase</fullName>
    </recommendedName>
    <alternativeName>
        <fullName evidence="16">C-14 sterol reductase</fullName>
    </alternativeName>
    <alternativeName>
        <fullName evidence="16">Sterol C14-reductase</fullName>
    </alternativeName>
</protein>
<evidence type="ECO:0000256" key="14">
    <source>
        <dbReference type="ARBA" id="ARBA00052254"/>
    </source>
</evidence>
<gene>
    <name evidence="17" type="ORF">HYPBUDRAFT_108660</name>
</gene>
<keyword evidence="12 16" id="KW-1207">Sterol metabolism</keyword>
<evidence type="ECO:0000256" key="11">
    <source>
        <dbReference type="ARBA" id="ARBA00023136"/>
    </source>
</evidence>
<keyword evidence="10 16" id="KW-0443">Lipid metabolism</keyword>
<evidence type="ECO:0000256" key="10">
    <source>
        <dbReference type="ARBA" id="ARBA00023098"/>
    </source>
</evidence>
<dbReference type="AlphaFoldDB" id="A0A1E4RLB8"/>
<keyword evidence="5" id="KW-0521">NADP</keyword>
<evidence type="ECO:0000256" key="5">
    <source>
        <dbReference type="ARBA" id="ARBA00022857"/>
    </source>
</evidence>
<accession>A0A1E4RLB8</accession>
<feature type="transmembrane region" description="Helical" evidence="16">
    <location>
        <begin position="309"/>
        <end position="331"/>
    </location>
</feature>
<dbReference type="InterPro" id="IPR018083">
    <property type="entry name" value="Sterol_reductase_CS"/>
</dbReference>
<dbReference type="PROSITE" id="PS01018">
    <property type="entry name" value="STEROL_REDUCT_2"/>
    <property type="match status" value="1"/>
</dbReference>
<comment type="pathway">
    <text evidence="15">Steroid biosynthesis; zymosterol biosynthesis; zymosterol from lanosterol: step 2/6.</text>
</comment>
<evidence type="ECO:0000256" key="13">
    <source>
        <dbReference type="ARBA" id="ARBA00023221"/>
    </source>
</evidence>
<evidence type="ECO:0000256" key="6">
    <source>
        <dbReference type="ARBA" id="ARBA00022955"/>
    </source>
</evidence>
<dbReference type="Gene3D" id="1.20.120.1630">
    <property type="match status" value="1"/>
</dbReference>
<sequence>MSKLNPLTTHREFSGLPGAISITLFLPLVLVFFALVTNENYSIKGINLQLQPILDQVPSNLDQLIDLCFDRECWVAYLAWFFGLVIVDQIIPGKQLQGIELRDGSKLNYKINGKLMSLTLIVVLVSRLYTSNDYYLPELQFLYDNQLKLTIVITIFSFLLSFFVYFISFIPLSYENGLGTRERILSVNGNAKNPIYDWFIGRELNPRIGNWDIKLFCELKPGLLLWFLINLSCIQHQYQIHGQVSDSLVLANVLQAFYLFDGVLNEEGVLSMIDITTDGFGFMLCFGDLAWVPWSYSLQSRYLSLSDNYYTLGYFKCSLIIGTSILGYYIFSQSNNQKSEFKQGKLNHLKSIPTKTGSKLLCDGWWKLSQHTNYFGDWLIGWSWCLPTGFQTPLTYFYVIYFGTLLVHRQRRDEAKCSAKYGDAWIEYQKQVPYKIIPYIY</sequence>
<name>A0A1E4RLB8_9ASCO</name>
<evidence type="ECO:0000313" key="18">
    <source>
        <dbReference type="Proteomes" id="UP000095085"/>
    </source>
</evidence>
<comment type="caution">
    <text evidence="16">Lacks conserved residue(s) required for the propagation of feature annotation.</text>
</comment>
<evidence type="ECO:0000313" key="17">
    <source>
        <dbReference type="EMBL" id="ODV68060.1"/>
    </source>
</evidence>
<keyword evidence="11 16" id="KW-0472">Membrane</keyword>
<dbReference type="GO" id="GO:0006696">
    <property type="term" value="P:ergosterol biosynthetic process"/>
    <property type="evidence" value="ECO:0007669"/>
    <property type="project" value="EnsemblFungi"/>
</dbReference>
<dbReference type="GeneID" id="30993195"/>
<evidence type="ECO:0000256" key="12">
    <source>
        <dbReference type="ARBA" id="ARBA00023166"/>
    </source>
</evidence>
<dbReference type="PANTHER" id="PTHR21257:SF52">
    <property type="entry name" value="DELTA(14)-STEROL REDUCTASE TM7SF2"/>
    <property type="match status" value="1"/>
</dbReference>
<dbReference type="OrthoDB" id="10262235at2759"/>
<evidence type="ECO:0000256" key="16">
    <source>
        <dbReference type="RuleBase" id="RU369120"/>
    </source>
</evidence>
<evidence type="ECO:0000256" key="7">
    <source>
        <dbReference type="ARBA" id="ARBA00022989"/>
    </source>
</evidence>
<dbReference type="GO" id="GO:0005789">
    <property type="term" value="C:endoplasmic reticulum membrane"/>
    <property type="evidence" value="ECO:0007669"/>
    <property type="project" value="TreeGrafter"/>
</dbReference>
<keyword evidence="7 16" id="KW-1133">Transmembrane helix</keyword>
<dbReference type="InterPro" id="IPR001171">
    <property type="entry name" value="ERG24_DHCR-like"/>
</dbReference>
<evidence type="ECO:0000256" key="8">
    <source>
        <dbReference type="ARBA" id="ARBA00023002"/>
    </source>
</evidence>
<comment type="similarity">
    <text evidence="2 16">Belongs to the ERG4/ERG24 family.</text>
</comment>
<keyword evidence="6 16" id="KW-0752">Steroid biosynthesis</keyword>
<evidence type="ECO:0000256" key="2">
    <source>
        <dbReference type="ARBA" id="ARBA00005402"/>
    </source>
</evidence>
<keyword evidence="3 16" id="KW-0444">Lipid biosynthesis</keyword>
<feature type="transmembrane region" description="Helical" evidence="16">
    <location>
        <begin position="149"/>
        <end position="174"/>
    </location>
</feature>
<dbReference type="Pfam" id="PF01222">
    <property type="entry name" value="ERG4_ERG24"/>
    <property type="match status" value="1"/>
</dbReference>
<dbReference type="Proteomes" id="UP000095085">
    <property type="component" value="Unassembled WGS sequence"/>
</dbReference>
<reference evidence="18" key="1">
    <citation type="submission" date="2016-05" db="EMBL/GenBank/DDBJ databases">
        <title>Comparative genomics of biotechnologically important yeasts.</title>
        <authorList>
            <consortium name="DOE Joint Genome Institute"/>
            <person name="Riley R."/>
            <person name="Haridas S."/>
            <person name="Wolfe K.H."/>
            <person name="Lopes M.R."/>
            <person name="Hittinger C.T."/>
            <person name="Goker M."/>
            <person name="Salamov A."/>
            <person name="Wisecaver J."/>
            <person name="Long T.M."/>
            <person name="Aerts A.L."/>
            <person name="Barry K."/>
            <person name="Choi C."/>
            <person name="Clum A."/>
            <person name="Coughlan A.Y."/>
            <person name="Deshpande S."/>
            <person name="Douglass A.P."/>
            <person name="Hanson S.J."/>
            <person name="Klenk H.-P."/>
            <person name="Labutti K."/>
            <person name="Lapidus A."/>
            <person name="Lindquist E."/>
            <person name="Lipzen A."/>
            <person name="Meier-Kolthoff J.P."/>
            <person name="Ohm R.A."/>
            <person name="Otillar R.P."/>
            <person name="Pangilinan J."/>
            <person name="Peng Y."/>
            <person name="Rokas A."/>
            <person name="Rosa C.A."/>
            <person name="Scheuner C."/>
            <person name="Sibirny A.A."/>
            <person name="Slot J.C."/>
            <person name="Stielow J.B."/>
            <person name="Sun H."/>
            <person name="Kurtzman C.P."/>
            <person name="Blackwell M."/>
            <person name="Grigoriev I.V."/>
            <person name="Jeffries T.W."/>
        </authorList>
    </citation>
    <scope>NUCLEOTIDE SEQUENCE [LARGE SCALE GENOMIC DNA]</scope>
    <source>
        <strain evidence="18">NRRL Y-1933</strain>
    </source>
</reference>
<dbReference type="RefSeq" id="XP_020077127.1">
    <property type="nucleotide sequence ID" value="XM_020218645.1"/>
</dbReference>
<feature type="transmembrane region" description="Helical" evidence="16">
    <location>
        <begin position="111"/>
        <end position="129"/>
    </location>
</feature>
<keyword evidence="13 16" id="KW-0753">Steroid metabolism</keyword>
<dbReference type="STRING" id="984485.A0A1E4RLB8"/>
<evidence type="ECO:0000256" key="3">
    <source>
        <dbReference type="ARBA" id="ARBA00022516"/>
    </source>
</evidence>
<comment type="subcellular location">
    <subcellularLocation>
        <location evidence="1">Membrane</location>
        <topology evidence="1">Multi-pass membrane protein</topology>
    </subcellularLocation>
</comment>
<dbReference type="GO" id="GO:0050613">
    <property type="term" value="F:Delta14-sterol reductase activity"/>
    <property type="evidence" value="ECO:0007669"/>
    <property type="project" value="UniProtKB-EC"/>
</dbReference>
<evidence type="ECO:0000256" key="1">
    <source>
        <dbReference type="ARBA" id="ARBA00004141"/>
    </source>
</evidence>
<organism evidence="17 18">
    <name type="scientific">Hyphopichia burtonii NRRL Y-1933</name>
    <dbReference type="NCBI Taxonomy" id="984485"/>
    <lineage>
        <taxon>Eukaryota</taxon>
        <taxon>Fungi</taxon>
        <taxon>Dikarya</taxon>
        <taxon>Ascomycota</taxon>
        <taxon>Saccharomycotina</taxon>
        <taxon>Pichiomycetes</taxon>
        <taxon>Debaryomycetaceae</taxon>
        <taxon>Hyphopichia</taxon>
    </lineage>
</organism>
<proteinExistence type="inferred from homology"/>